<dbReference type="InterPro" id="IPR050275">
    <property type="entry name" value="PGM_Phosphatase"/>
</dbReference>
<comment type="caution">
    <text evidence="1">The sequence shown here is derived from an EMBL/GenBank/DDBJ whole genome shotgun (WGS) entry which is preliminary data.</text>
</comment>
<dbReference type="SUPFAM" id="SSF53254">
    <property type="entry name" value="Phosphoglycerate mutase-like"/>
    <property type="match status" value="1"/>
</dbReference>
<dbReference type="PANTHER" id="PTHR48100:SF51">
    <property type="entry name" value="PHOSPHOGLYCERATE MUTASE"/>
    <property type="match status" value="1"/>
</dbReference>
<dbReference type="Proteomes" id="UP000293036">
    <property type="component" value="Unassembled WGS sequence"/>
</dbReference>
<dbReference type="GO" id="GO:0016791">
    <property type="term" value="F:phosphatase activity"/>
    <property type="evidence" value="ECO:0007669"/>
    <property type="project" value="TreeGrafter"/>
</dbReference>
<accession>A0A4Q9UZQ0</accession>
<reference evidence="1 2" key="1">
    <citation type="submission" date="2019-02" db="EMBL/GenBank/DDBJ databases">
        <title>Arcanobacterium bovis sp. nov., isolated from the milk of a cow with mastitis.</title>
        <authorList>
            <person name="Sammra O."/>
            <person name="Foster G."/>
            <person name="Hassan A."/>
            <person name="Alssahen M."/>
            <person name="Laemmler C."/>
            <person name="Borowiak M."/>
            <person name="Malorny B."/>
            <person name="Abdulmawjood A."/>
        </authorList>
    </citation>
    <scope>NUCLEOTIDE SEQUENCE [LARGE SCALE GENOMIC DNA]</scope>
    <source>
        <strain evidence="1 2">C605018/01/1</strain>
    </source>
</reference>
<dbReference type="Gene3D" id="3.40.50.1240">
    <property type="entry name" value="Phosphoglycerate mutase-like"/>
    <property type="match status" value="1"/>
</dbReference>
<dbReference type="GO" id="GO:0005737">
    <property type="term" value="C:cytoplasm"/>
    <property type="evidence" value="ECO:0007669"/>
    <property type="project" value="TreeGrafter"/>
</dbReference>
<name>A0A4Q9UZQ0_9ACTO</name>
<proteinExistence type="predicted"/>
<dbReference type="EMBL" id="SJDT01000004">
    <property type="protein sequence ID" value="TBW21513.1"/>
    <property type="molecule type" value="Genomic_DNA"/>
</dbReference>
<dbReference type="InterPro" id="IPR029033">
    <property type="entry name" value="His_PPase_superfam"/>
</dbReference>
<keyword evidence="2" id="KW-1185">Reference proteome</keyword>
<dbReference type="SMART" id="SM00855">
    <property type="entry name" value="PGAM"/>
    <property type="match status" value="1"/>
</dbReference>
<dbReference type="PANTHER" id="PTHR48100">
    <property type="entry name" value="BROAD-SPECIFICITY PHOSPHATASE YOR283W-RELATED"/>
    <property type="match status" value="1"/>
</dbReference>
<organism evidence="1 2">
    <name type="scientific">Arcanobacterium bovis</name>
    <dbReference type="NCBI Taxonomy" id="2529275"/>
    <lineage>
        <taxon>Bacteria</taxon>
        <taxon>Bacillati</taxon>
        <taxon>Actinomycetota</taxon>
        <taxon>Actinomycetes</taxon>
        <taxon>Actinomycetales</taxon>
        <taxon>Actinomycetaceae</taxon>
        <taxon>Arcanobacterium</taxon>
    </lineage>
</organism>
<dbReference type="OrthoDB" id="3215466at2"/>
<dbReference type="InterPro" id="IPR013078">
    <property type="entry name" value="His_Pase_superF_clade-1"/>
</dbReference>
<evidence type="ECO:0000313" key="1">
    <source>
        <dbReference type="EMBL" id="TBW21513.1"/>
    </source>
</evidence>
<protein>
    <submittedName>
        <fullName evidence="1">Histidine phosphatase family protein</fullName>
    </submittedName>
</protein>
<dbReference type="AlphaFoldDB" id="A0A4Q9UZQ0"/>
<evidence type="ECO:0000313" key="2">
    <source>
        <dbReference type="Proteomes" id="UP000293036"/>
    </source>
</evidence>
<gene>
    <name evidence="1" type="ORF">EZJ44_06115</name>
</gene>
<dbReference type="Pfam" id="PF00300">
    <property type="entry name" value="His_Phos_1"/>
    <property type="match status" value="1"/>
</dbReference>
<sequence>MDLTTIHLVRHGEVDNPQGILYGRKPGFHLTELGRQMAQGLGETFSNGHDVRLVVTSPLERAIETGTPTAIAFGLPVEHDIRLIEADNYFEGLAVNRNRMMLAHPKFWSWYKNPFEPSWGEPYTEIVARMSAVISESIDLARGGEAVLVSHQLPIWTMRRFVEQKFLAHDPRKRECSLASVTSLTFADKQLIAWKYWEPVADLMRRAQDMVPGTSEAEVKKPQ</sequence>
<dbReference type="CDD" id="cd07067">
    <property type="entry name" value="HP_PGM_like"/>
    <property type="match status" value="1"/>
</dbReference>
<dbReference type="RefSeq" id="WP_131281348.1">
    <property type="nucleotide sequence ID" value="NZ_JBHSLR010000006.1"/>
</dbReference>